<gene>
    <name evidence="1" type="ORF">DBY38_12695</name>
</gene>
<comment type="caution">
    <text evidence="1">The sequence shown here is derived from an EMBL/GenBank/DDBJ whole genome shotgun (WGS) entry which is preliminary data.</text>
</comment>
<reference evidence="1 2" key="1">
    <citation type="submission" date="2018-03" db="EMBL/GenBank/DDBJ databases">
        <title>The uncultured portion of the human microbiome is neutrally assembled.</title>
        <authorList>
            <person name="Jeraldo P."/>
            <person name="Boardman L."/>
            <person name="White B.A."/>
            <person name="Nelson H."/>
            <person name="Goldenfeld N."/>
            <person name="Chia N."/>
        </authorList>
    </citation>
    <scope>NUCLEOTIDE SEQUENCE [LARGE SCALE GENOMIC DNA]</scope>
    <source>
        <strain evidence="1">CIM:MAG 903</strain>
    </source>
</reference>
<proteinExistence type="predicted"/>
<accession>A0A316M2K0</accession>
<dbReference type="Proteomes" id="UP000246114">
    <property type="component" value="Unassembled WGS sequence"/>
</dbReference>
<dbReference type="EMBL" id="QAMZ01000053">
    <property type="protein sequence ID" value="PWL51798.1"/>
    <property type="molecule type" value="Genomic_DNA"/>
</dbReference>
<organism evidence="1 2">
    <name type="scientific">Clostridium cadaveris</name>
    <dbReference type="NCBI Taxonomy" id="1529"/>
    <lineage>
        <taxon>Bacteria</taxon>
        <taxon>Bacillati</taxon>
        <taxon>Bacillota</taxon>
        <taxon>Clostridia</taxon>
        <taxon>Eubacteriales</taxon>
        <taxon>Clostridiaceae</taxon>
        <taxon>Clostridium</taxon>
    </lineage>
</organism>
<dbReference type="RefSeq" id="WP_168972112.1">
    <property type="nucleotide sequence ID" value="NZ_JABAGG010000006.1"/>
</dbReference>
<protein>
    <submittedName>
        <fullName evidence="1">Uncharacterized protein</fullName>
    </submittedName>
</protein>
<sequence>MKTHIVISELRDLYAVKHALQMTVRMKKNEIEELNRFKENGSISEEGTKTLNKLEKDIGREIGLILRMQEKINEIKAANEV</sequence>
<evidence type="ECO:0000313" key="2">
    <source>
        <dbReference type="Proteomes" id="UP000246114"/>
    </source>
</evidence>
<name>A0A316M2K0_9CLOT</name>
<evidence type="ECO:0000313" key="1">
    <source>
        <dbReference type="EMBL" id="PWL51798.1"/>
    </source>
</evidence>
<dbReference type="AlphaFoldDB" id="A0A316M2K0"/>